<organism evidence="1 2">
    <name type="scientific">Exophiala aquamarina CBS 119918</name>
    <dbReference type="NCBI Taxonomy" id="1182545"/>
    <lineage>
        <taxon>Eukaryota</taxon>
        <taxon>Fungi</taxon>
        <taxon>Dikarya</taxon>
        <taxon>Ascomycota</taxon>
        <taxon>Pezizomycotina</taxon>
        <taxon>Eurotiomycetes</taxon>
        <taxon>Chaetothyriomycetidae</taxon>
        <taxon>Chaetothyriales</taxon>
        <taxon>Herpotrichiellaceae</taxon>
        <taxon>Exophiala</taxon>
    </lineage>
</organism>
<dbReference type="HOGENOM" id="CLU_2885775_0_0_1"/>
<dbReference type="GeneID" id="25277319"/>
<name>A0A072PNC6_9EURO</name>
<dbReference type="EMBL" id="AMGV01000002">
    <property type="protein sequence ID" value="KEF60813.1"/>
    <property type="molecule type" value="Genomic_DNA"/>
</dbReference>
<sequence>MEKKRHIPFNAVYATSFWAAVLCLINLGSTTAFNIIISLTLLSLLSTCLYHQRVGVSADLDYP</sequence>
<dbReference type="RefSeq" id="XP_013263403.1">
    <property type="nucleotide sequence ID" value="XM_013407949.1"/>
</dbReference>
<dbReference type="STRING" id="1182545.A0A072PNC6"/>
<protein>
    <submittedName>
        <fullName evidence="1">Uncharacterized protein</fullName>
    </submittedName>
</protein>
<proteinExistence type="predicted"/>
<reference evidence="1 2" key="1">
    <citation type="submission" date="2013-03" db="EMBL/GenBank/DDBJ databases">
        <title>The Genome Sequence of Exophiala aquamarina CBS 119918.</title>
        <authorList>
            <consortium name="The Broad Institute Genomics Platform"/>
            <person name="Cuomo C."/>
            <person name="de Hoog S."/>
            <person name="Gorbushina A."/>
            <person name="Walker B."/>
            <person name="Young S.K."/>
            <person name="Zeng Q."/>
            <person name="Gargeya S."/>
            <person name="Fitzgerald M."/>
            <person name="Haas B."/>
            <person name="Abouelleil A."/>
            <person name="Allen A.W."/>
            <person name="Alvarado L."/>
            <person name="Arachchi H.M."/>
            <person name="Berlin A.M."/>
            <person name="Chapman S.B."/>
            <person name="Gainer-Dewar J."/>
            <person name="Goldberg J."/>
            <person name="Griggs A."/>
            <person name="Gujja S."/>
            <person name="Hansen M."/>
            <person name="Howarth C."/>
            <person name="Imamovic A."/>
            <person name="Ireland A."/>
            <person name="Larimer J."/>
            <person name="McCowan C."/>
            <person name="Murphy C."/>
            <person name="Pearson M."/>
            <person name="Poon T.W."/>
            <person name="Priest M."/>
            <person name="Roberts A."/>
            <person name="Saif S."/>
            <person name="Shea T."/>
            <person name="Sisk P."/>
            <person name="Sykes S."/>
            <person name="Wortman J."/>
            <person name="Nusbaum C."/>
            <person name="Birren B."/>
        </authorList>
    </citation>
    <scope>NUCLEOTIDE SEQUENCE [LARGE SCALE GENOMIC DNA]</scope>
    <source>
        <strain evidence="1 2">CBS 119918</strain>
    </source>
</reference>
<evidence type="ECO:0000313" key="2">
    <source>
        <dbReference type="Proteomes" id="UP000027920"/>
    </source>
</evidence>
<keyword evidence="2" id="KW-1185">Reference proteome</keyword>
<dbReference type="Proteomes" id="UP000027920">
    <property type="component" value="Unassembled WGS sequence"/>
</dbReference>
<evidence type="ECO:0000313" key="1">
    <source>
        <dbReference type="EMBL" id="KEF60813.1"/>
    </source>
</evidence>
<accession>A0A072PNC6</accession>
<comment type="caution">
    <text evidence="1">The sequence shown here is derived from an EMBL/GenBank/DDBJ whole genome shotgun (WGS) entry which is preliminary data.</text>
</comment>
<gene>
    <name evidence="1" type="ORF">A1O9_02375</name>
</gene>
<dbReference type="VEuPathDB" id="FungiDB:A1O9_02375"/>
<dbReference type="AlphaFoldDB" id="A0A072PNC6"/>